<dbReference type="PANTHER" id="PTHR22893">
    <property type="entry name" value="NADH OXIDOREDUCTASE-RELATED"/>
    <property type="match status" value="1"/>
</dbReference>
<evidence type="ECO:0000313" key="4">
    <source>
        <dbReference type="EMBL" id="MFC7670449.1"/>
    </source>
</evidence>
<sequence length="147" mass="15785">MAEYYRQRATAGLIITEGTSPAANGLGYARIPGLFNQEQVTNWQRVTETVHHHGGHIFVQLMHAGRIFHPHNLPEGAEGVAPSAIAAAGDMWTDQEQMQPQPAPAPSAPRSWPRCATNSSTAPSSPLKPVSTAWSCTVPTATCWSNS</sequence>
<evidence type="ECO:0000313" key="3">
    <source>
        <dbReference type="EMBL" id="MFC7666045.1"/>
    </source>
</evidence>
<evidence type="ECO:0000259" key="2">
    <source>
        <dbReference type="Pfam" id="PF00724"/>
    </source>
</evidence>
<protein>
    <recommendedName>
        <fullName evidence="2">NADH:flavin oxidoreductase/NADH oxidase N-terminal domain-containing protein</fullName>
    </recommendedName>
</protein>
<reference evidence="5" key="2">
    <citation type="journal article" date="2019" name="Int. J. Syst. Evol. Microbiol.">
        <title>The Global Catalogue of Microorganisms (GCM) 10K type strain sequencing project: providing services to taxonomists for standard genome sequencing and annotation.</title>
        <authorList>
            <consortium name="The Broad Institute Genomics Platform"/>
            <consortium name="The Broad Institute Genome Sequencing Center for Infectious Disease"/>
            <person name="Wu L."/>
            <person name="Ma J."/>
        </authorList>
    </citation>
    <scope>NUCLEOTIDE SEQUENCE [LARGE SCALE GENOMIC DNA]</scope>
    <source>
        <strain evidence="5">JCM 19635</strain>
    </source>
</reference>
<reference evidence="3" key="1">
    <citation type="journal article" date="2014" name="Int. J. Syst. Evol. Microbiol.">
        <title>Complete genome of a new Firmicutes species belonging to the dominant human colonic microbiota ('Ruminococcus bicirculans') reveals two chromosomes and a selective capacity to utilize plant glucans.</title>
        <authorList>
            <consortium name="NISC Comparative Sequencing Program"/>
            <person name="Wegmann U."/>
            <person name="Louis P."/>
            <person name="Goesmann A."/>
            <person name="Henrissat B."/>
            <person name="Duncan S.H."/>
            <person name="Flint H.J."/>
        </authorList>
    </citation>
    <scope>NUCLEOTIDE SEQUENCE</scope>
    <source>
        <strain evidence="3">JCM 19635</strain>
    </source>
</reference>
<dbReference type="InterPro" id="IPR013785">
    <property type="entry name" value="Aldolase_TIM"/>
</dbReference>
<reference evidence="3" key="3">
    <citation type="submission" date="2024-09" db="EMBL/GenBank/DDBJ databases">
        <authorList>
            <person name="Sun Q."/>
            <person name="Mori K."/>
        </authorList>
    </citation>
    <scope>NUCLEOTIDE SEQUENCE</scope>
    <source>
        <strain evidence="3">JCM 19635</strain>
    </source>
</reference>
<evidence type="ECO:0000256" key="1">
    <source>
        <dbReference type="SAM" id="MobiDB-lite"/>
    </source>
</evidence>
<dbReference type="PANTHER" id="PTHR22893:SF91">
    <property type="entry name" value="NADPH DEHYDROGENASE 2-RELATED"/>
    <property type="match status" value="1"/>
</dbReference>
<evidence type="ECO:0000313" key="5">
    <source>
        <dbReference type="Proteomes" id="UP001596513"/>
    </source>
</evidence>
<dbReference type="Pfam" id="PF00724">
    <property type="entry name" value="Oxidored_FMN"/>
    <property type="match status" value="1"/>
</dbReference>
<dbReference type="SUPFAM" id="SSF51395">
    <property type="entry name" value="FMN-linked oxidoreductases"/>
    <property type="match status" value="1"/>
</dbReference>
<gene>
    <name evidence="3" type="ORF">ACFQT0_00280</name>
    <name evidence="4" type="ORF">ACFQT0_26055</name>
</gene>
<dbReference type="Proteomes" id="UP001596513">
    <property type="component" value="Unassembled WGS sequence"/>
</dbReference>
<dbReference type="Gene3D" id="3.20.20.70">
    <property type="entry name" value="Aldolase class I"/>
    <property type="match status" value="1"/>
</dbReference>
<accession>A0ABW2TXV3</accession>
<dbReference type="EMBL" id="JBHTEK010000001">
    <property type="protein sequence ID" value="MFC7666045.1"/>
    <property type="molecule type" value="Genomic_DNA"/>
</dbReference>
<dbReference type="EMBL" id="JBHTEK010000001">
    <property type="protein sequence ID" value="MFC7670449.1"/>
    <property type="molecule type" value="Genomic_DNA"/>
</dbReference>
<dbReference type="InterPro" id="IPR001155">
    <property type="entry name" value="OxRdtase_FMN_N"/>
</dbReference>
<name>A0ABW2TXV3_9BACT</name>
<feature type="region of interest" description="Disordered" evidence="1">
    <location>
        <begin position="85"/>
        <end position="131"/>
    </location>
</feature>
<dbReference type="RefSeq" id="WP_380199416.1">
    <property type="nucleotide sequence ID" value="NZ_JBHTEK010000001.1"/>
</dbReference>
<feature type="domain" description="NADH:flavin oxidoreductase/NADH oxidase N-terminal" evidence="2">
    <location>
        <begin position="1"/>
        <end position="88"/>
    </location>
</feature>
<organism evidence="3 5">
    <name type="scientific">Hymenobacter humi</name>
    <dbReference type="NCBI Taxonomy" id="1411620"/>
    <lineage>
        <taxon>Bacteria</taxon>
        <taxon>Pseudomonadati</taxon>
        <taxon>Bacteroidota</taxon>
        <taxon>Cytophagia</taxon>
        <taxon>Cytophagales</taxon>
        <taxon>Hymenobacteraceae</taxon>
        <taxon>Hymenobacter</taxon>
    </lineage>
</organism>
<comment type="caution">
    <text evidence="3">The sequence shown here is derived from an EMBL/GenBank/DDBJ whole genome shotgun (WGS) entry which is preliminary data.</text>
</comment>
<keyword evidence="5" id="KW-1185">Reference proteome</keyword>
<proteinExistence type="predicted"/>
<dbReference type="InterPro" id="IPR045247">
    <property type="entry name" value="Oye-like"/>
</dbReference>